<feature type="compositionally biased region" description="Basic residues" evidence="1">
    <location>
        <begin position="245"/>
        <end position="263"/>
    </location>
</feature>
<feature type="compositionally biased region" description="Polar residues" evidence="1">
    <location>
        <begin position="227"/>
        <end position="236"/>
    </location>
</feature>
<dbReference type="PANTHER" id="PTHR35096:SF8">
    <property type="entry name" value="OS03G0308600 PROTEIN"/>
    <property type="match status" value="1"/>
</dbReference>
<keyword evidence="4" id="KW-1185">Reference proteome</keyword>
<feature type="domain" description="DUF7787" evidence="2">
    <location>
        <begin position="19"/>
        <end position="75"/>
    </location>
</feature>
<dbReference type="AlphaFoldDB" id="A0AAD8JNE9"/>
<evidence type="ECO:0000259" key="2">
    <source>
        <dbReference type="Pfam" id="PF25042"/>
    </source>
</evidence>
<sequence>MELQYCGEFEAGSSKCKIRNLTVQKYLGFCESHNHSDLNVYQLKKVISIHGFKTTLPNVRKEVLIDAVDSIELMDLTRSTINDDNVSSYAFITSGEAMKDLMCLNWTECSLTSFKTFNSVSYDLIGLQNANDVALKSNTMKKKESKMSRIKDVTEPACSLASGDQCSAKGNTGDHAAAEYLSSSSLLTMEKKPLRLMRSEDIVEPTCSLASDDQCSAKGNIGDSVAAENNSSSSLLQPEAGEGRPRRKRQASGKLERHQKKKEKQQSAK</sequence>
<dbReference type="Proteomes" id="UP001237642">
    <property type="component" value="Unassembled WGS sequence"/>
</dbReference>
<dbReference type="PANTHER" id="PTHR35096">
    <property type="entry name" value="BNAA08G28570D PROTEIN"/>
    <property type="match status" value="1"/>
</dbReference>
<accession>A0AAD8JNE9</accession>
<reference evidence="3" key="2">
    <citation type="submission" date="2023-05" db="EMBL/GenBank/DDBJ databases">
        <authorList>
            <person name="Schelkunov M.I."/>
        </authorList>
    </citation>
    <scope>NUCLEOTIDE SEQUENCE</scope>
    <source>
        <strain evidence="3">Hsosn_3</strain>
        <tissue evidence="3">Leaf</tissue>
    </source>
</reference>
<feature type="region of interest" description="Disordered" evidence="1">
    <location>
        <begin position="219"/>
        <end position="269"/>
    </location>
</feature>
<gene>
    <name evidence="3" type="ORF">POM88_004675</name>
</gene>
<dbReference type="EMBL" id="JAUIZM010000001">
    <property type="protein sequence ID" value="KAK1405070.1"/>
    <property type="molecule type" value="Genomic_DNA"/>
</dbReference>
<dbReference type="Pfam" id="PF25042">
    <property type="entry name" value="DUF7787"/>
    <property type="match status" value="1"/>
</dbReference>
<evidence type="ECO:0000313" key="3">
    <source>
        <dbReference type="EMBL" id="KAK1405070.1"/>
    </source>
</evidence>
<organism evidence="3 4">
    <name type="scientific">Heracleum sosnowskyi</name>
    <dbReference type="NCBI Taxonomy" id="360622"/>
    <lineage>
        <taxon>Eukaryota</taxon>
        <taxon>Viridiplantae</taxon>
        <taxon>Streptophyta</taxon>
        <taxon>Embryophyta</taxon>
        <taxon>Tracheophyta</taxon>
        <taxon>Spermatophyta</taxon>
        <taxon>Magnoliopsida</taxon>
        <taxon>eudicotyledons</taxon>
        <taxon>Gunneridae</taxon>
        <taxon>Pentapetalae</taxon>
        <taxon>asterids</taxon>
        <taxon>campanulids</taxon>
        <taxon>Apiales</taxon>
        <taxon>Apiaceae</taxon>
        <taxon>Apioideae</taxon>
        <taxon>apioid superclade</taxon>
        <taxon>Tordylieae</taxon>
        <taxon>Tordyliinae</taxon>
        <taxon>Heracleum</taxon>
    </lineage>
</organism>
<proteinExistence type="predicted"/>
<name>A0AAD8JNE9_9APIA</name>
<reference evidence="3" key="1">
    <citation type="submission" date="2023-02" db="EMBL/GenBank/DDBJ databases">
        <title>Genome of toxic invasive species Heracleum sosnowskyi carries increased number of genes despite the absence of recent whole-genome duplications.</title>
        <authorList>
            <person name="Schelkunov M."/>
            <person name="Shtratnikova V."/>
            <person name="Makarenko M."/>
            <person name="Klepikova A."/>
            <person name="Omelchenko D."/>
            <person name="Novikova G."/>
            <person name="Obukhova E."/>
            <person name="Bogdanov V."/>
            <person name="Penin A."/>
            <person name="Logacheva M."/>
        </authorList>
    </citation>
    <scope>NUCLEOTIDE SEQUENCE</scope>
    <source>
        <strain evidence="3">Hsosn_3</strain>
        <tissue evidence="3">Leaf</tissue>
    </source>
</reference>
<evidence type="ECO:0000256" key="1">
    <source>
        <dbReference type="SAM" id="MobiDB-lite"/>
    </source>
</evidence>
<comment type="caution">
    <text evidence="3">The sequence shown here is derived from an EMBL/GenBank/DDBJ whole genome shotgun (WGS) entry which is preliminary data.</text>
</comment>
<evidence type="ECO:0000313" key="4">
    <source>
        <dbReference type="Proteomes" id="UP001237642"/>
    </source>
</evidence>
<dbReference type="InterPro" id="IPR056689">
    <property type="entry name" value="DUF7787"/>
</dbReference>
<protein>
    <recommendedName>
        <fullName evidence="2">DUF7787 domain-containing protein</fullName>
    </recommendedName>
</protein>